<keyword evidence="1" id="KW-1133">Transmembrane helix</keyword>
<sequence>MNAINHHFFETNMGGLLALRLLARAIGFGLLLLAALVPICALALLLTSAGPEGLLALGPAGWASLAAGLVLPSGIALLALCWLTQRRELAELRAALLRQGQASDSRQLALQALVAETREQTALLQEQARLLLGQLSIGKRQADTTQALMTETRLERLVAEWDMTGRELAAVMAAMWRLVFGWRTPEGPEGQPSVELPLPAGPELGLAILRLLPATPEEMARFEVDERFVRQAAHYRAIFRSFLDRVPETGPVNRALFLDMVQGRLDARLALLPRPNHAAIIAPQTLAAE</sequence>
<comment type="caution">
    <text evidence="2">The sequence shown here is derived from an EMBL/GenBank/DDBJ whole genome shotgun (WGS) entry which is preliminary data.</text>
</comment>
<dbReference type="Proteomes" id="UP001139311">
    <property type="component" value="Unassembled WGS sequence"/>
</dbReference>
<protein>
    <submittedName>
        <fullName evidence="2">Uncharacterized protein</fullName>
    </submittedName>
</protein>
<evidence type="ECO:0000313" key="2">
    <source>
        <dbReference type="EMBL" id="MCB4820404.1"/>
    </source>
</evidence>
<accession>A0A9X1L6C3</accession>
<reference evidence="2" key="1">
    <citation type="submission" date="2021-10" db="EMBL/GenBank/DDBJ databases">
        <title>Roseicella aerolatum sp. nov., isolated from aerosols of e-waste dismantling site.</title>
        <authorList>
            <person name="Qin T."/>
        </authorList>
    </citation>
    <scope>NUCLEOTIDE SEQUENCE</scope>
    <source>
        <strain evidence="2">GB24</strain>
    </source>
</reference>
<proteinExistence type="predicted"/>
<evidence type="ECO:0000313" key="3">
    <source>
        <dbReference type="Proteomes" id="UP001139311"/>
    </source>
</evidence>
<feature type="transmembrane region" description="Helical" evidence="1">
    <location>
        <begin position="21"/>
        <end position="48"/>
    </location>
</feature>
<dbReference type="AlphaFoldDB" id="A0A9X1L6C3"/>
<evidence type="ECO:0000256" key="1">
    <source>
        <dbReference type="SAM" id="Phobius"/>
    </source>
</evidence>
<dbReference type="RefSeq" id="WP_226603598.1">
    <property type="nucleotide sequence ID" value="NZ_JAJAQI010000002.1"/>
</dbReference>
<feature type="transmembrane region" description="Helical" evidence="1">
    <location>
        <begin position="60"/>
        <end position="83"/>
    </location>
</feature>
<name>A0A9X1L6C3_9PROT</name>
<keyword evidence="1" id="KW-0812">Transmembrane</keyword>
<keyword evidence="1" id="KW-0472">Membrane</keyword>
<dbReference type="EMBL" id="JAJAQI010000002">
    <property type="protein sequence ID" value="MCB4820404.1"/>
    <property type="molecule type" value="Genomic_DNA"/>
</dbReference>
<organism evidence="2 3">
    <name type="scientific">Roseicella aerolata</name>
    <dbReference type="NCBI Taxonomy" id="2883479"/>
    <lineage>
        <taxon>Bacteria</taxon>
        <taxon>Pseudomonadati</taxon>
        <taxon>Pseudomonadota</taxon>
        <taxon>Alphaproteobacteria</taxon>
        <taxon>Acetobacterales</taxon>
        <taxon>Roseomonadaceae</taxon>
        <taxon>Roseicella</taxon>
    </lineage>
</organism>
<gene>
    <name evidence="2" type="ORF">LHA35_01490</name>
</gene>
<keyword evidence="3" id="KW-1185">Reference proteome</keyword>